<dbReference type="EMBL" id="JBIBEG010000003">
    <property type="protein sequence ID" value="MFF5896822.1"/>
    <property type="molecule type" value="Genomic_DNA"/>
</dbReference>
<feature type="transmembrane region" description="Helical" evidence="1">
    <location>
        <begin position="117"/>
        <end position="135"/>
    </location>
</feature>
<dbReference type="SMART" id="SM00267">
    <property type="entry name" value="GGDEF"/>
    <property type="match status" value="1"/>
</dbReference>
<feature type="domain" description="GGDEF" evidence="4">
    <location>
        <begin position="636"/>
        <end position="768"/>
    </location>
</feature>
<evidence type="ECO:0000313" key="5">
    <source>
        <dbReference type="EMBL" id="MFF5896822.1"/>
    </source>
</evidence>
<sequence length="1038" mass="112337">MAVYTVFVLCVTALYLGFTELRTPLWAVIGLSGFGAVLTGLHLHRPAHRWPWWFLAAGLLSFAVGDTVYNVMEEYLHIAAPFPSVADVAYLLTYPLLATGLLGLLRYRWLNRDLPSLLDALIFTGALALLVWVSLMQPLTRVEGLTWQERAVSMAYPLGDVLVLALLFRLLTPSQPSGSNRSVQLLVLGTSTLLGFDILYGFLQLYSTWHVGTLLDIGWVLFYAAWGLAALHPSMVALTARSPQQQHVLPRPRRLVLLAVATLVAPAILLVEAARGNAEDATAIAAFTGVLYLLVILRLAGMVVAHRKALAREHALRNASSSLVAADRPRQIALSCQSAVDALFGPSVPHGSLLLSPQHSADLYAELILSDPVDEPADPLAATVGDEMPSPGLPAPSGTRQVPTAGLDPRIVTTLGALPTTLVCPLVHPDHPSPGPQTGVLLAAGPDRQLADIRGSLEILASQAGLAMERVTLREEVIRRKSEAYFRTLVRNGSDVILIIDDDDAVRYASPSASTVFGRVPLNGAALPGLIEADDAGRAAGTLARARESSGRSAKDHWRIPHGNNPVEVEVRCSNLRHDPTVHGLVVTLRNVTEQRALEHELTQRAFHDPLTGLPNRALLLERIGRALLRGRRESALTCVLFIDLDDFKLVNDSMGHSVGDQLLVAVAGRLSAALRRSDTAARLGGDEFAVLMEDARRPLDAELLAAQVVQALSRPFRLPHGAVSVTVSVGVATGMGGMDTEELLGRADLALYAAKAAGKHRWHRYQPRLHTRMKERHELQSAMDTAIAENQFTLRYQPVVDITDGEAVVGFEALVRWSHLRHGLLPPQQFISIAEETGQINMLGAWVLSQAASDVAGLQRVSASPSSPYASVNVSALQFRDQGFLHKVGDVMENSGLAPGSLQLELTETALVTDPAQTRSVMRQLRDMGVRIAIDDFGTGFASLRYLREFPVDVLKIDKSFIDGITEDSKKLGLVEGILRIADTLGLQVIAEGIESTAQRDLLTDLGCRCAQGYLFARPMTVEQGGHLLSRNGTPPR</sequence>
<dbReference type="Proteomes" id="UP001602322">
    <property type="component" value="Unassembled WGS sequence"/>
</dbReference>
<reference evidence="5 6" key="1">
    <citation type="submission" date="2024-10" db="EMBL/GenBank/DDBJ databases">
        <title>The Natural Products Discovery Center: Release of the First 8490 Sequenced Strains for Exploring Actinobacteria Biosynthetic Diversity.</title>
        <authorList>
            <person name="Kalkreuter E."/>
            <person name="Kautsar S.A."/>
            <person name="Yang D."/>
            <person name="Bader C.D."/>
            <person name="Teijaro C.N."/>
            <person name="Fluegel L."/>
            <person name="Davis C.M."/>
            <person name="Simpson J.R."/>
            <person name="Lauterbach L."/>
            <person name="Steele A.D."/>
            <person name="Gui C."/>
            <person name="Meng S."/>
            <person name="Li G."/>
            <person name="Viehrig K."/>
            <person name="Ye F."/>
            <person name="Su P."/>
            <person name="Kiefer A.F."/>
            <person name="Nichols A."/>
            <person name="Cepeda A.J."/>
            <person name="Yan W."/>
            <person name="Fan B."/>
            <person name="Jiang Y."/>
            <person name="Adhikari A."/>
            <person name="Zheng C.-J."/>
            <person name="Schuster L."/>
            <person name="Cowan T.M."/>
            <person name="Smanski M.J."/>
            <person name="Chevrette M.G."/>
            <person name="De Carvalho L.P.S."/>
            <person name="Shen B."/>
        </authorList>
    </citation>
    <scope>NUCLEOTIDE SEQUENCE [LARGE SCALE GENOMIC DNA]</scope>
    <source>
        <strain evidence="5 6">NPDC012540</strain>
    </source>
</reference>
<dbReference type="Pfam" id="PF00563">
    <property type="entry name" value="EAL"/>
    <property type="match status" value="1"/>
</dbReference>
<dbReference type="InterPro" id="IPR052155">
    <property type="entry name" value="Biofilm_reg_signaling"/>
</dbReference>
<evidence type="ECO:0000259" key="2">
    <source>
        <dbReference type="PROSITE" id="PS50112"/>
    </source>
</evidence>
<feature type="domain" description="PAS" evidence="2">
    <location>
        <begin position="482"/>
        <end position="518"/>
    </location>
</feature>
<dbReference type="Gene3D" id="3.20.20.450">
    <property type="entry name" value="EAL domain"/>
    <property type="match status" value="1"/>
</dbReference>
<dbReference type="PROSITE" id="PS50883">
    <property type="entry name" value="EAL"/>
    <property type="match status" value="1"/>
</dbReference>
<organism evidence="5 6">
    <name type="scientific">Streptomyces argenteolus</name>
    <dbReference type="NCBI Taxonomy" id="67274"/>
    <lineage>
        <taxon>Bacteria</taxon>
        <taxon>Bacillati</taxon>
        <taxon>Actinomycetota</taxon>
        <taxon>Actinomycetes</taxon>
        <taxon>Kitasatosporales</taxon>
        <taxon>Streptomycetaceae</taxon>
        <taxon>Streptomyces</taxon>
    </lineage>
</organism>
<dbReference type="SUPFAM" id="SSF55785">
    <property type="entry name" value="PYP-like sensor domain (PAS domain)"/>
    <property type="match status" value="1"/>
</dbReference>
<evidence type="ECO:0000313" key="6">
    <source>
        <dbReference type="Proteomes" id="UP001602322"/>
    </source>
</evidence>
<dbReference type="SUPFAM" id="SSF55073">
    <property type="entry name" value="Nucleotide cyclase"/>
    <property type="match status" value="1"/>
</dbReference>
<dbReference type="InterPro" id="IPR000014">
    <property type="entry name" value="PAS"/>
</dbReference>
<feature type="transmembrane region" description="Helical" evidence="1">
    <location>
        <begin position="88"/>
        <end position="105"/>
    </location>
</feature>
<dbReference type="InterPro" id="IPR035919">
    <property type="entry name" value="EAL_sf"/>
</dbReference>
<dbReference type="InterPro" id="IPR035965">
    <property type="entry name" value="PAS-like_dom_sf"/>
</dbReference>
<accession>A0ABW6X746</accession>
<dbReference type="Gene3D" id="3.30.450.20">
    <property type="entry name" value="PAS domain"/>
    <property type="match status" value="1"/>
</dbReference>
<feature type="transmembrane region" description="Helical" evidence="1">
    <location>
        <begin position="183"/>
        <end position="203"/>
    </location>
</feature>
<keyword evidence="6" id="KW-1185">Reference proteome</keyword>
<feature type="transmembrane region" description="Helical" evidence="1">
    <location>
        <begin position="25"/>
        <end position="43"/>
    </location>
</feature>
<dbReference type="NCBIfam" id="TIGR00229">
    <property type="entry name" value="sensory_box"/>
    <property type="match status" value="1"/>
</dbReference>
<dbReference type="SUPFAM" id="SSF141868">
    <property type="entry name" value="EAL domain-like"/>
    <property type="match status" value="1"/>
</dbReference>
<dbReference type="Pfam" id="PF00990">
    <property type="entry name" value="GGDEF"/>
    <property type="match status" value="1"/>
</dbReference>
<name>A0ABW6X746_9ACTN</name>
<feature type="transmembrane region" description="Helical" evidence="1">
    <location>
        <begin position="209"/>
        <end position="231"/>
    </location>
</feature>
<feature type="transmembrane region" description="Helical" evidence="1">
    <location>
        <begin position="155"/>
        <end position="171"/>
    </location>
</feature>
<keyword evidence="1" id="KW-1133">Transmembrane helix</keyword>
<evidence type="ECO:0000259" key="4">
    <source>
        <dbReference type="PROSITE" id="PS50887"/>
    </source>
</evidence>
<feature type="transmembrane region" description="Helical" evidence="1">
    <location>
        <begin position="283"/>
        <end position="305"/>
    </location>
</feature>
<evidence type="ECO:0000259" key="3">
    <source>
        <dbReference type="PROSITE" id="PS50883"/>
    </source>
</evidence>
<dbReference type="PANTHER" id="PTHR44757:SF2">
    <property type="entry name" value="BIOFILM ARCHITECTURE MAINTENANCE PROTEIN MBAA"/>
    <property type="match status" value="1"/>
</dbReference>
<dbReference type="InterPro" id="IPR043128">
    <property type="entry name" value="Rev_trsase/Diguanyl_cyclase"/>
</dbReference>
<dbReference type="InterPro" id="IPR029787">
    <property type="entry name" value="Nucleotide_cyclase"/>
</dbReference>
<dbReference type="PROSITE" id="PS50112">
    <property type="entry name" value="PAS"/>
    <property type="match status" value="1"/>
</dbReference>
<keyword evidence="1" id="KW-0812">Transmembrane</keyword>
<gene>
    <name evidence="5" type="ORF">ACFY8O_12940</name>
</gene>
<feature type="domain" description="EAL" evidence="3">
    <location>
        <begin position="777"/>
        <end position="1034"/>
    </location>
</feature>
<dbReference type="Gene3D" id="3.30.70.270">
    <property type="match status" value="1"/>
</dbReference>
<dbReference type="InterPro" id="IPR001633">
    <property type="entry name" value="EAL_dom"/>
</dbReference>
<dbReference type="PANTHER" id="PTHR44757">
    <property type="entry name" value="DIGUANYLATE CYCLASE DGCP"/>
    <property type="match status" value="1"/>
</dbReference>
<evidence type="ECO:0000256" key="1">
    <source>
        <dbReference type="SAM" id="Phobius"/>
    </source>
</evidence>
<keyword evidence="1" id="KW-0472">Membrane</keyword>
<comment type="caution">
    <text evidence="5">The sequence shown here is derived from an EMBL/GenBank/DDBJ whole genome shotgun (WGS) entry which is preliminary data.</text>
</comment>
<dbReference type="SMART" id="SM00052">
    <property type="entry name" value="EAL"/>
    <property type="match status" value="1"/>
</dbReference>
<dbReference type="CDD" id="cd01949">
    <property type="entry name" value="GGDEF"/>
    <property type="match status" value="1"/>
</dbReference>
<dbReference type="RefSeq" id="WP_387901297.1">
    <property type="nucleotide sequence ID" value="NZ_JBIBEG010000003.1"/>
</dbReference>
<dbReference type="PROSITE" id="PS50887">
    <property type="entry name" value="GGDEF"/>
    <property type="match status" value="1"/>
</dbReference>
<dbReference type="NCBIfam" id="TIGR00254">
    <property type="entry name" value="GGDEF"/>
    <property type="match status" value="1"/>
</dbReference>
<feature type="transmembrane region" description="Helical" evidence="1">
    <location>
        <begin position="50"/>
        <end position="68"/>
    </location>
</feature>
<dbReference type="InterPro" id="IPR000160">
    <property type="entry name" value="GGDEF_dom"/>
</dbReference>
<proteinExistence type="predicted"/>
<protein>
    <submittedName>
        <fullName evidence="5">Bifunctional diguanylate cyclase/phosphodiesterase</fullName>
    </submittedName>
</protein>
<dbReference type="CDD" id="cd01948">
    <property type="entry name" value="EAL"/>
    <property type="match status" value="1"/>
</dbReference>